<feature type="domain" description="Phosphotransferase system enzyme I N-terminal" evidence="9">
    <location>
        <begin position="8"/>
        <end position="114"/>
    </location>
</feature>
<name>A0ABP9EVZ3_9GAMM</name>
<dbReference type="EMBL" id="BAABJZ010000023">
    <property type="protein sequence ID" value="GAA4882408.1"/>
    <property type="molecule type" value="Genomic_DNA"/>
</dbReference>
<evidence type="ECO:0000313" key="11">
    <source>
        <dbReference type="Proteomes" id="UP001499988"/>
    </source>
</evidence>
<accession>A0ABP9EVZ3</accession>
<dbReference type="Proteomes" id="UP001499988">
    <property type="component" value="Unassembled WGS sequence"/>
</dbReference>
<keyword evidence="5" id="KW-0418">Kinase</keyword>
<dbReference type="InterPro" id="IPR050499">
    <property type="entry name" value="PEP-utilizing_PTS_enzyme"/>
</dbReference>
<dbReference type="RefSeq" id="WP_345334801.1">
    <property type="nucleotide sequence ID" value="NZ_BAABJZ010000023.1"/>
</dbReference>
<dbReference type="SUPFAM" id="SSF47831">
    <property type="entry name" value="Enzyme I of the PEP:sugar phosphotransferase system HPr-binding (sub)domain"/>
    <property type="match status" value="1"/>
</dbReference>
<protein>
    <submittedName>
        <fullName evidence="10">Phosphoenolpyruvate--protein phosphotransferase</fullName>
    </submittedName>
</protein>
<dbReference type="Pfam" id="PF00391">
    <property type="entry name" value="PEP-utilizers"/>
    <property type="match status" value="1"/>
</dbReference>
<dbReference type="Pfam" id="PF02896">
    <property type="entry name" value="PEP-utilizers_C"/>
    <property type="match status" value="1"/>
</dbReference>
<reference evidence="11" key="1">
    <citation type="journal article" date="2019" name="Int. J. Syst. Evol. Microbiol.">
        <title>The Global Catalogue of Microorganisms (GCM) 10K type strain sequencing project: providing services to taxonomists for standard genome sequencing and annotation.</title>
        <authorList>
            <consortium name="The Broad Institute Genomics Platform"/>
            <consortium name="The Broad Institute Genome Sequencing Center for Infectious Disease"/>
            <person name="Wu L."/>
            <person name="Ma J."/>
        </authorList>
    </citation>
    <scope>NUCLEOTIDE SEQUENCE [LARGE SCALE GENOMIC DNA]</scope>
    <source>
        <strain evidence="11">JCM 18401</strain>
    </source>
</reference>
<evidence type="ECO:0000256" key="2">
    <source>
        <dbReference type="ARBA" id="ARBA00007837"/>
    </source>
</evidence>
<evidence type="ECO:0000256" key="4">
    <source>
        <dbReference type="ARBA" id="ARBA00022723"/>
    </source>
</evidence>
<organism evidence="10 11">
    <name type="scientific">Ferrimonas pelagia</name>
    <dbReference type="NCBI Taxonomy" id="1177826"/>
    <lineage>
        <taxon>Bacteria</taxon>
        <taxon>Pseudomonadati</taxon>
        <taxon>Pseudomonadota</taxon>
        <taxon>Gammaproteobacteria</taxon>
        <taxon>Alteromonadales</taxon>
        <taxon>Ferrimonadaceae</taxon>
        <taxon>Ferrimonas</taxon>
    </lineage>
</organism>
<keyword evidence="4" id="KW-0479">Metal-binding</keyword>
<evidence type="ECO:0000259" key="7">
    <source>
        <dbReference type="Pfam" id="PF00391"/>
    </source>
</evidence>
<dbReference type="Gene3D" id="3.20.20.60">
    <property type="entry name" value="Phosphoenolpyruvate-binding domains"/>
    <property type="match status" value="1"/>
</dbReference>
<dbReference type="InterPro" id="IPR000121">
    <property type="entry name" value="PEP_util_C"/>
</dbReference>
<comment type="similarity">
    <text evidence="2">Belongs to the PEP-utilizing enzyme family.</text>
</comment>
<evidence type="ECO:0000256" key="5">
    <source>
        <dbReference type="ARBA" id="ARBA00022777"/>
    </source>
</evidence>
<evidence type="ECO:0000256" key="3">
    <source>
        <dbReference type="ARBA" id="ARBA00022679"/>
    </source>
</evidence>
<dbReference type="InterPro" id="IPR015813">
    <property type="entry name" value="Pyrv/PenolPyrv_kinase-like_dom"/>
</dbReference>
<comment type="cofactor">
    <cofactor evidence="1">
        <name>Mg(2+)</name>
        <dbReference type="ChEBI" id="CHEBI:18420"/>
    </cofactor>
</comment>
<feature type="domain" description="PEP-utilising enzyme mobile" evidence="7">
    <location>
        <begin position="141"/>
        <end position="211"/>
    </location>
</feature>
<dbReference type="InterPro" id="IPR036637">
    <property type="entry name" value="Phosphohistidine_dom_sf"/>
</dbReference>
<keyword evidence="3" id="KW-0808">Transferase</keyword>
<dbReference type="PANTHER" id="PTHR46244">
    <property type="entry name" value="PHOSPHOENOLPYRUVATE-PROTEIN PHOSPHOTRANSFERASE"/>
    <property type="match status" value="1"/>
</dbReference>
<dbReference type="SUPFAM" id="SSF51621">
    <property type="entry name" value="Phosphoenolpyruvate/pyruvate domain"/>
    <property type="match status" value="1"/>
</dbReference>
<keyword evidence="11" id="KW-1185">Reference proteome</keyword>
<dbReference type="Pfam" id="PF05524">
    <property type="entry name" value="PEP-utilisers_N"/>
    <property type="match status" value="1"/>
</dbReference>
<keyword evidence="6" id="KW-0460">Magnesium</keyword>
<evidence type="ECO:0000256" key="6">
    <source>
        <dbReference type="ARBA" id="ARBA00022842"/>
    </source>
</evidence>
<dbReference type="InterPro" id="IPR008731">
    <property type="entry name" value="PTS_EIN"/>
</dbReference>
<comment type="caution">
    <text evidence="10">The sequence shown here is derived from an EMBL/GenBank/DDBJ whole genome shotgun (WGS) entry which is preliminary data.</text>
</comment>
<dbReference type="PANTHER" id="PTHR46244:SF6">
    <property type="entry name" value="PHOSPHOENOLPYRUVATE-PROTEIN PHOSPHOTRANSFERASE"/>
    <property type="match status" value="1"/>
</dbReference>
<evidence type="ECO:0000256" key="1">
    <source>
        <dbReference type="ARBA" id="ARBA00001946"/>
    </source>
</evidence>
<dbReference type="Gene3D" id="3.50.30.10">
    <property type="entry name" value="Phosphohistidine domain"/>
    <property type="match status" value="1"/>
</dbReference>
<dbReference type="Gene3D" id="1.10.274.10">
    <property type="entry name" value="PtsI, HPr-binding domain"/>
    <property type="match status" value="1"/>
</dbReference>
<evidence type="ECO:0000313" key="10">
    <source>
        <dbReference type="EMBL" id="GAA4882408.1"/>
    </source>
</evidence>
<dbReference type="InterPro" id="IPR036618">
    <property type="entry name" value="PtsI_HPr-bd_sf"/>
</dbReference>
<feature type="domain" description="PEP-utilising enzyme C-terminal" evidence="8">
    <location>
        <begin position="241"/>
        <end position="520"/>
    </location>
</feature>
<evidence type="ECO:0000259" key="8">
    <source>
        <dbReference type="Pfam" id="PF02896"/>
    </source>
</evidence>
<dbReference type="InterPro" id="IPR040442">
    <property type="entry name" value="Pyrv_kinase-like_dom_sf"/>
</dbReference>
<evidence type="ECO:0000259" key="9">
    <source>
        <dbReference type="Pfam" id="PF05524"/>
    </source>
</evidence>
<dbReference type="SUPFAM" id="SSF52009">
    <property type="entry name" value="Phosphohistidine domain"/>
    <property type="match status" value="1"/>
</dbReference>
<dbReference type="PRINTS" id="PR01736">
    <property type="entry name" value="PHPHTRNFRASE"/>
</dbReference>
<gene>
    <name evidence="10" type="primary">ptsP_1</name>
    <name evidence="10" type="ORF">GCM10023333_15710</name>
</gene>
<dbReference type="InterPro" id="IPR008279">
    <property type="entry name" value="PEP-util_enz_mobile_dom"/>
</dbReference>
<sequence length="564" mass="61518">MSKVFSATPISPGMAMGQLLPCQFQTVASPALSPEQLLKQESNALAQLLSHDGLTPSQHQLLQADHLLLADPELLQELLQQLQQTPSLSDAITALFGQHARSLSDLDDPQMAKRANDVVQLGQRLARRSRGESLQLPSILTEPTILLVPDLTAAEFIQLPKHHLVALILGHGTATDHLAILLRSAGLPGLVMTDPCSRLTPGPALLDGDRGQLILASTPHDQHLFAQGLQHWQQRQHAFNALRSEPAQTADGLAIWLGANISSDEEAEQVAQNHLDGVGLLRSEFLYMAEGGWPSEERQFTLYQAIAQTLAGKPLVIRSFDFGADKNLPGLAQHEPNPALGIRAIRLGLQQPLRLRQQFAAVVRLACDYPVKLLLPMISLTEELIQLRELLEQVKQELELWPPLDVGIMIETPAAAMGLDLLAPYLDFASIGSNDLAQYCLAADRLNPRVSPQYPALSVPVLRLINHICQQATRCQLPLSFCGDLANDPRAIPLLLAMGIRQLSIPASRSGPIKYHIRQYQEAPGQSLLTQALSCSRTDQLHSLLNDCVNAGSSATIEQSPTHK</sequence>
<proteinExistence type="inferred from homology"/>